<name>A0A061EG76_THECC</name>
<gene>
    <name evidence="1" type="ORF">TCM_019102</name>
</gene>
<accession>A0A061EG76</accession>
<organism evidence="1 2">
    <name type="scientific">Theobroma cacao</name>
    <name type="common">Cacao</name>
    <name type="synonym">Cocoa</name>
    <dbReference type="NCBI Taxonomy" id="3641"/>
    <lineage>
        <taxon>Eukaryota</taxon>
        <taxon>Viridiplantae</taxon>
        <taxon>Streptophyta</taxon>
        <taxon>Embryophyta</taxon>
        <taxon>Tracheophyta</taxon>
        <taxon>Spermatophyta</taxon>
        <taxon>Magnoliopsida</taxon>
        <taxon>eudicotyledons</taxon>
        <taxon>Gunneridae</taxon>
        <taxon>Pentapetalae</taxon>
        <taxon>rosids</taxon>
        <taxon>malvids</taxon>
        <taxon>Malvales</taxon>
        <taxon>Malvaceae</taxon>
        <taxon>Byttnerioideae</taxon>
        <taxon>Theobroma</taxon>
    </lineage>
</organism>
<dbReference type="Proteomes" id="UP000026915">
    <property type="component" value="Chromosome 4"/>
</dbReference>
<keyword evidence="2" id="KW-1185">Reference proteome</keyword>
<proteinExistence type="predicted"/>
<dbReference type="InParanoid" id="A0A061EG76"/>
<protein>
    <submittedName>
        <fullName evidence="1">Uncharacterized protein</fullName>
    </submittedName>
</protein>
<sequence length="63" mass="7684">MRSYLLLCMLIAQQFELPRELHRSLWCMGWKQFCQLKWKFLPFGSLKKYSWKKPNGLMLVMSN</sequence>
<dbReference type="AlphaFoldDB" id="A0A061EG76"/>
<evidence type="ECO:0000313" key="2">
    <source>
        <dbReference type="Proteomes" id="UP000026915"/>
    </source>
</evidence>
<dbReference type="HOGENOM" id="CLU_2890336_0_0_1"/>
<reference evidence="1 2" key="1">
    <citation type="journal article" date="2013" name="Genome Biol.">
        <title>The genome sequence of the most widely cultivated cacao type and its use to identify candidate genes regulating pod color.</title>
        <authorList>
            <person name="Motamayor J.C."/>
            <person name="Mockaitis K."/>
            <person name="Schmutz J."/>
            <person name="Haiminen N."/>
            <person name="Iii D.L."/>
            <person name="Cornejo O."/>
            <person name="Findley S.D."/>
            <person name="Zheng P."/>
            <person name="Utro F."/>
            <person name="Royaert S."/>
            <person name="Saski C."/>
            <person name="Jenkins J."/>
            <person name="Podicheti R."/>
            <person name="Zhao M."/>
            <person name="Scheffler B.E."/>
            <person name="Stack J.C."/>
            <person name="Feltus F.A."/>
            <person name="Mustiga G.M."/>
            <person name="Amores F."/>
            <person name="Phillips W."/>
            <person name="Marelli J.P."/>
            <person name="May G.D."/>
            <person name="Shapiro H."/>
            <person name="Ma J."/>
            <person name="Bustamante C.D."/>
            <person name="Schnell R.J."/>
            <person name="Main D."/>
            <person name="Gilbert D."/>
            <person name="Parida L."/>
            <person name="Kuhn D.N."/>
        </authorList>
    </citation>
    <scope>NUCLEOTIDE SEQUENCE [LARGE SCALE GENOMIC DNA]</scope>
    <source>
        <strain evidence="2">cv. Matina 1-6</strain>
    </source>
</reference>
<evidence type="ECO:0000313" key="1">
    <source>
        <dbReference type="EMBL" id="EOY03886.1"/>
    </source>
</evidence>
<dbReference type="Gramene" id="EOY03886">
    <property type="protein sequence ID" value="EOY03886"/>
    <property type="gene ID" value="TCM_019102"/>
</dbReference>
<dbReference type="EMBL" id="CM001882">
    <property type="protein sequence ID" value="EOY03886.1"/>
    <property type="molecule type" value="Genomic_DNA"/>
</dbReference>